<comment type="caution">
    <text evidence="6">The sequence shown here is derived from an EMBL/GenBank/DDBJ whole genome shotgun (WGS) entry which is preliminary data.</text>
</comment>
<gene>
    <name evidence="6" type="ORF">IWZ03DRAFT_338631</name>
</gene>
<dbReference type="InterPro" id="IPR016164">
    <property type="entry name" value="FAD-linked_Oxase-like_C"/>
</dbReference>
<keyword evidence="4" id="KW-0560">Oxidoreductase</keyword>
<evidence type="ECO:0000256" key="1">
    <source>
        <dbReference type="ARBA" id="ARBA00001974"/>
    </source>
</evidence>
<dbReference type="Pfam" id="PF01565">
    <property type="entry name" value="FAD_binding_4"/>
    <property type="match status" value="1"/>
</dbReference>
<dbReference type="Gene3D" id="1.10.45.10">
    <property type="entry name" value="Vanillyl-alcohol Oxidase, Chain A, domain 4"/>
    <property type="match status" value="1"/>
</dbReference>
<evidence type="ECO:0000313" key="7">
    <source>
        <dbReference type="Proteomes" id="UP001363622"/>
    </source>
</evidence>
<dbReference type="InterPro" id="IPR006094">
    <property type="entry name" value="Oxid_FAD_bind_N"/>
</dbReference>
<organism evidence="6 7">
    <name type="scientific">Phyllosticta citriasiana</name>
    <dbReference type="NCBI Taxonomy" id="595635"/>
    <lineage>
        <taxon>Eukaryota</taxon>
        <taxon>Fungi</taxon>
        <taxon>Dikarya</taxon>
        <taxon>Ascomycota</taxon>
        <taxon>Pezizomycotina</taxon>
        <taxon>Dothideomycetes</taxon>
        <taxon>Dothideomycetes incertae sedis</taxon>
        <taxon>Botryosphaeriales</taxon>
        <taxon>Phyllostictaceae</taxon>
        <taxon>Phyllosticta</taxon>
    </lineage>
</organism>
<keyword evidence="3" id="KW-0274">FAD</keyword>
<dbReference type="SUPFAM" id="SSF55103">
    <property type="entry name" value="FAD-linked oxidases, C-terminal domain"/>
    <property type="match status" value="1"/>
</dbReference>
<evidence type="ECO:0000313" key="6">
    <source>
        <dbReference type="EMBL" id="KAK7523520.1"/>
    </source>
</evidence>
<evidence type="ECO:0000256" key="3">
    <source>
        <dbReference type="ARBA" id="ARBA00022827"/>
    </source>
</evidence>
<accession>A0ABR1KXZ9</accession>
<dbReference type="InterPro" id="IPR016166">
    <property type="entry name" value="FAD-bd_PCMH"/>
</dbReference>
<dbReference type="PANTHER" id="PTHR11748:SF114">
    <property type="entry name" value="ARYL-ALCOHOL OXIDASE VANILLYL-ALCOHOL OXIDASE (AFU_ORTHOLOGUE AFUA_3G09500)-RELATED"/>
    <property type="match status" value="1"/>
</dbReference>
<dbReference type="Gene3D" id="3.40.462.10">
    <property type="entry name" value="FAD-linked oxidases, C-terminal domain"/>
    <property type="match status" value="1"/>
</dbReference>
<feature type="domain" description="FAD-binding PCMH-type" evidence="5">
    <location>
        <begin position="64"/>
        <end position="281"/>
    </location>
</feature>
<name>A0ABR1KXZ9_9PEZI</name>
<dbReference type="Pfam" id="PF02913">
    <property type="entry name" value="FAD-oxidase_C"/>
    <property type="match status" value="1"/>
</dbReference>
<dbReference type="InterPro" id="IPR004113">
    <property type="entry name" value="FAD-bd_oxidored_4_C"/>
</dbReference>
<dbReference type="PANTHER" id="PTHR11748">
    <property type="entry name" value="D-LACTATE DEHYDROGENASE"/>
    <property type="match status" value="1"/>
</dbReference>
<reference evidence="6 7" key="1">
    <citation type="submission" date="2024-04" db="EMBL/GenBank/DDBJ databases">
        <title>Phyllosticta paracitricarpa is synonymous to the EU quarantine fungus P. citricarpa based on phylogenomic analyses.</title>
        <authorList>
            <consortium name="Lawrence Berkeley National Laboratory"/>
            <person name="Van Ingen-Buijs V.A."/>
            <person name="Van Westerhoven A.C."/>
            <person name="Haridas S."/>
            <person name="Skiadas P."/>
            <person name="Martin F."/>
            <person name="Groenewald J.Z."/>
            <person name="Crous P.W."/>
            <person name="Seidl M.F."/>
        </authorList>
    </citation>
    <scope>NUCLEOTIDE SEQUENCE [LARGE SCALE GENOMIC DNA]</scope>
    <source>
        <strain evidence="6 7">CBS 123371</strain>
    </source>
</reference>
<dbReference type="Proteomes" id="UP001363622">
    <property type="component" value="Unassembled WGS sequence"/>
</dbReference>
<comment type="cofactor">
    <cofactor evidence="1">
        <name>FAD</name>
        <dbReference type="ChEBI" id="CHEBI:57692"/>
    </cofactor>
</comment>
<dbReference type="InterPro" id="IPR016170">
    <property type="entry name" value="Cytok_DH_C_sf"/>
</dbReference>
<keyword evidence="2" id="KW-0285">Flavoprotein</keyword>
<evidence type="ECO:0000256" key="2">
    <source>
        <dbReference type="ARBA" id="ARBA00022630"/>
    </source>
</evidence>
<dbReference type="InterPro" id="IPR016169">
    <property type="entry name" value="FAD-bd_PCMH_sub2"/>
</dbReference>
<keyword evidence="7" id="KW-1185">Reference proteome</keyword>
<dbReference type="InterPro" id="IPR036318">
    <property type="entry name" value="FAD-bd_PCMH-like_sf"/>
</dbReference>
<protein>
    <submittedName>
        <fullName evidence="6">Aryl-alcohol oxidase</fullName>
    </submittedName>
</protein>
<dbReference type="PROSITE" id="PS51387">
    <property type="entry name" value="FAD_PCMH"/>
    <property type="match status" value="1"/>
</dbReference>
<dbReference type="EMBL" id="JBBPHU010000001">
    <property type="protein sequence ID" value="KAK7523520.1"/>
    <property type="molecule type" value="Genomic_DNA"/>
</dbReference>
<dbReference type="Gene3D" id="3.30.43.10">
    <property type="entry name" value="Uridine Diphospho-n-acetylenolpyruvylglucosamine Reductase, domain 2"/>
    <property type="match status" value="1"/>
</dbReference>
<dbReference type="InterPro" id="IPR016171">
    <property type="entry name" value="Vanillyl_alc_oxidase_C-sub2"/>
</dbReference>
<proteinExistence type="predicted"/>
<evidence type="ECO:0000259" key="5">
    <source>
        <dbReference type="PROSITE" id="PS51387"/>
    </source>
</evidence>
<sequence>MTSTRPLALPPGITESVFHKFIDRISGELGTYNVDIVSSVNDLPDGSYLEQPFSHDAFHITSKDALIASAVAYPRHVDDVQHVVRAANEFGVPLWPTSLGRNMGYGGAAPRLRGSVVLNLGKHMNRILEVNVEGAYALVEPGVTFEQLHKHLVEHGLRTESNDPEEKKKDQLWIDLPDLGGGSVLGNTLDRGVGYTIYGDHWMCHSGLEVVLPSGELMRTGMGAMPSPKATSRFWHGKPHEQPGNECWQLFPYGFGPYNDGLFSQSNLGIVTKMGMTLMPAPGGYQSYLITIPKGEDLAKAVEIIRPLRLQMIIQNVPTLRHVLMDAGILGKRSDYTLDDGPIDDAGLEAIAKKLNLGIWNFYGALYGPEFIRSAHWTAIKSAFSAIPGVQFFFPEDLRGQASVLHNRHLVLQGLPTFEELKWIDWRPNGAHIGFSPVSRLNGDEALRQYEVARERCKKAGFDYMGTFTVGMREMHHIVEVVFNRRSTPSRDAAHALVRDLIDECAANGWGEYRTHLAFMDQVAGTYNFNGGVQTRFNETLKDALDPNGILAPGKSGVWPKRWREAGCRGKL</sequence>
<dbReference type="InterPro" id="IPR016167">
    <property type="entry name" value="FAD-bd_PCMH_sub1"/>
</dbReference>
<dbReference type="Gene3D" id="3.30.465.10">
    <property type="match status" value="1"/>
</dbReference>
<dbReference type="SUPFAM" id="SSF56176">
    <property type="entry name" value="FAD-binding/transporter-associated domain-like"/>
    <property type="match status" value="1"/>
</dbReference>
<evidence type="ECO:0000256" key="4">
    <source>
        <dbReference type="ARBA" id="ARBA00023002"/>
    </source>
</evidence>